<dbReference type="GO" id="GO:0006313">
    <property type="term" value="P:DNA transposition"/>
    <property type="evidence" value="ECO:0007669"/>
    <property type="project" value="InterPro"/>
</dbReference>
<proteinExistence type="predicted"/>
<dbReference type="InterPro" id="IPR012337">
    <property type="entry name" value="RNaseH-like_sf"/>
</dbReference>
<reference evidence="2 3" key="1">
    <citation type="submission" date="2016-11" db="EMBL/GenBank/DDBJ databases">
        <authorList>
            <person name="Jaros S."/>
            <person name="Januszkiewicz K."/>
            <person name="Wedrychowicz H."/>
        </authorList>
    </citation>
    <scope>NUCLEOTIDE SEQUENCE [LARGE SCALE GENOMIC DNA]</scope>
    <source>
        <strain evidence="2 3">HD4</strain>
    </source>
</reference>
<organism evidence="2 3">
    <name type="scientific">Selenomonas ruminantium</name>
    <dbReference type="NCBI Taxonomy" id="971"/>
    <lineage>
        <taxon>Bacteria</taxon>
        <taxon>Bacillati</taxon>
        <taxon>Bacillota</taxon>
        <taxon>Negativicutes</taxon>
        <taxon>Selenomonadales</taxon>
        <taxon>Selenomonadaceae</taxon>
        <taxon>Selenomonas</taxon>
    </lineage>
</organism>
<gene>
    <name evidence="2" type="ORF">SAMN05216582_13917</name>
</gene>
<dbReference type="SUPFAM" id="SSF53098">
    <property type="entry name" value="Ribonuclease H-like"/>
    <property type="match status" value="1"/>
</dbReference>
<dbReference type="Proteomes" id="UP000184263">
    <property type="component" value="Unassembled WGS sequence"/>
</dbReference>
<evidence type="ECO:0000259" key="1">
    <source>
        <dbReference type="Pfam" id="PF01609"/>
    </source>
</evidence>
<evidence type="ECO:0000313" key="2">
    <source>
        <dbReference type="EMBL" id="SHL07253.1"/>
    </source>
</evidence>
<sequence>MVELLKNALAAGHKAKYVLFDSWFSNPRQILEIKDLGLNVIAMVKRSSKRTYMFEGKRLDIKKIFASCKKRHGRSRYLLSVPVKVGQDKNGENGIDARIVCVRNRNNRKDWIAIICTDMSLSENDIIRIYGHRWDIEVFFKTCKSSLLLRKEYYGLSYDRLTAHVSMFFTRYMLLTVTKRDNEDDRTLGELFYLMISEVADITYQESMLIILEAILATVQEEFHITDEQVEAFYEKFMAKLSESMQRLSQAG</sequence>
<dbReference type="GO" id="GO:0003677">
    <property type="term" value="F:DNA binding"/>
    <property type="evidence" value="ECO:0007669"/>
    <property type="project" value="InterPro"/>
</dbReference>
<feature type="domain" description="Transposase IS4-like" evidence="1">
    <location>
        <begin position="3"/>
        <end position="152"/>
    </location>
</feature>
<dbReference type="AlphaFoldDB" id="A0A1M6XMX7"/>
<dbReference type="InterPro" id="IPR002559">
    <property type="entry name" value="Transposase_11"/>
</dbReference>
<dbReference type="GO" id="GO:0004803">
    <property type="term" value="F:transposase activity"/>
    <property type="evidence" value="ECO:0007669"/>
    <property type="project" value="InterPro"/>
</dbReference>
<dbReference type="EMBL" id="FRBC01000039">
    <property type="protein sequence ID" value="SHL07253.1"/>
    <property type="molecule type" value="Genomic_DNA"/>
</dbReference>
<accession>A0A1M6XMX7</accession>
<evidence type="ECO:0000313" key="3">
    <source>
        <dbReference type="Proteomes" id="UP000184263"/>
    </source>
</evidence>
<protein>
    <submittedName>
        <fullName evidence="2">Transposase DDE domain-containing protein</fullName>
    </submittedName>
</protein>
<dbReference type="Pfam" id="PF01609">
    <property type="entry name" value="DDE_Tnp_1"/>
    <property type="match status" value="1"/>
</dbReference>
<name>A0A1M6XMX7_SELRU</name>
<dbReference type="Gene3D" id="3.90.350.10">
    <property type="entry name" value="Transposase Inhibitor Protein From Tn5, Chain A, domain 1"/>
    <property type="match status" value="1"/>
</dbReference>